<dbReference type="EMBL" id="CADCTB010000130">
    <property type="protein sequence ID" value="CAA9249034.1"/>
    <property type="molecule type" value="Genomic_DNA"/>
</dbReference>
<protein>
    <recommendedName>
        <fullName evidence="1">NAD-dependent epimerase/dehydratase domain-containing protein</fullName>
    </recommendedName>
</protein>
<feature type="domain" description="NAD-dependent epimerase/dehydratase" evidence="1">
    <location>
        <begin position="11"/>
        <end position="236"/>
    </location>
</feature>
<dbReference type="InterPro" id="IPR036291">
    <property type="entry name" value="NAD(P)-bd_dom_sf"/>
</dbReference>
<dbReference type="GO" id="GO:0005737">
    <property type="term" value="C:cytoplasm"/>
    <property type="evidence" value="ECO:0007669"/>
    <property type="project" value="TreeGrafter"/>
</dbReference>
<dbReference type="SUPFAM" id="SSF51735">
    <property type="entry name" value="NAD(P)-binding Rossmann-fold domains"/>
    <property type="match status" value="1"/>
</dbReference>
<organism evidence="2">
    <name type="scientific">uncultured Acidimicrobiales bacterium</name>
    <dbReference type="NCBI Taxonomy" id="310071"/>
    <lineage>
        <taxon>Bacteria</taxon>
        <taxon>Bacillati</taxon>
        <taxon>Actinomycetota</taxon>
        <taxon>Acidimicrobiia</taxon>
        <taxon>Acidimicrobiales</taxon>
        <taxon>environmental samples</taxon>
    </lineage>
</organism>
<sequence length="344" mass="37518">MTDSQTTTPFALVTGTTGFIAARLVPALIDDGWRVRATGRRPRPDDLADAAEYQPADLVSDDLGGLCAGITHVFHLAGASSSKSTQEEMDRNNVDATARLLDAAGRGPLERFLHMSSTSIYGEEKQLPIPVREDVEPNASRGYGKAKWGAEQEVWARSRRGMPAVVLRPVTVYGPGATKLLASAILDTAIERAAGLPRLAVAAEPMEQRLLHVDDLIAACLHLARSPEAVGRAFNVVDGIYPSSHDVAEVLADCFGMDVEVGGEGLDEDRRRTVHQHLVDQGMEPAILFTPDRLRLMTKTNRNNRLSTEALESTGFRFTRTDFAAAVADNVDWYRAKKWLPADF</sequence>
<dbReference type="PANTHER" id="PTHR48079">
    <property type="entry name" value="PROTEIN YEEZ"/>
    <property type="match status" value="1"/>
</dbReference>
<dbReference type="CDD" id="cd08946">
    <property type="entry name" value="SDR_e"/>
    <property type="match status" value="1"/>
</dbReference>
<evidence type="ECO:0000313" key="2">
    <source>
        <dbReference type="EMBL" id="CAA9249034.1"/>
    </source>
</evidence>
<dbReference type="PANTHER" id="PTHR48079:SF6">
    <property type="entry name" value="NAD(P)-BINDING DOMAIN-CONTAINING PROTEIN-RELATED"/>
    <property type="match status" value="1"/>
</dbReference>
<name>A0A6J4IDP9_9ACTN</name>
<dbReference type="InterPro" id="IPR001509">
    <property type="entry name" value="Epimerase_deHydtase"/>
</dbReference>
<accession>A0A6J4IDP9</accession>
<dbReference type="AlphaFoldDB" id="A0A6J4IDP9"/>
<dbReference type="GO" id="GO:0004029">
    <property type="term" value="F:aldehyde dehydrogenase (NAD+) activity"/>
    <property type="evidence" value="ECO:0007669"/>
    <property type="project" value="TreeGrafter"/>
</dbReference>
<dbReference type="Pfam" id="PF01370">
    <property type="entry name" value="Epimerase"/>
    <property type="match status" value="1"/>
</dbReference>
<proteinExistence type="predicted"/>
<gene>
    <name evidence="2" type="ORF">AVDCRST_MAG10-2182</name>
</gene>
<reference evidence="2" key="1">
    <citation type="submission" date="2020-02" db="EMBL/GenBank/DDBJ databases">
        <authorList>
            <person name="Meier V. D."/>
        </authorList>
    </citation>
    <scope>NUCLEOTIDE SEQUENCE</scope>
    <source>
        <strain evidence="2">AVDCRST_MAG10</strain>
    </source>
</reference>
<dbReference type="InterPro" id="IPR051783">
    <property type="entry name" value="NAD(P)-dependent_oxidoreduct"/>
</dbReference>
<dbReference type="Gene3D" id="3.40.50.720">
    <property type="entry name" value="NAD(P)-binding Rossmann-like Domain"/>
    <property type="match status" value="1"/>
</dbReference>
<evidence type="ECO:0000259" key="1">
    <source>
        <dbReference type="Pfam" id="PF01370"/>
    </source>
</evidence>